<reference evidence="1" key="1">
    <citation type="submission" date="2022-08" db="EMBL/GenBank/DDBJ databases">
        <title>Genome sequence of Vagococcus luciliae DSM 112651.</title>
        <authorList>
            <person name="Juan G."/>
            <person name="Anja P."/>
            <person name="Rolf D."/>
            <person name="Kampfer P."/>
            <person name="Vilcinskas A."/>
        </authorList>
    </citation>
    <scope>NUCLEOTIDE SEQUENCE</scope>
    <source>
        <strain evidence="1">G314FT</strain>
    </source>
</reference>
<accession>A0ABY5NXB0</accession>
<protein>
    <submittedName>
        <fullName evidence="1">Uncharacterized protein</fullName>
    </submittedName>
</protein>
<evidence type="ECO:0000313" key="2">
    <source>
        <dbReference type="Proteomes" id="UP001058273"/>
    </source>
</evidence>
<dbReference type="Proteomes" id="UP001058273">
    <property type="component" value="Chromosome"/>
</dbReference>
<reference evidence="1" key="2">
    <citation type="submission" date="2022-08" db="EMBL/GenBank/DDBJ databases">
        <authorList>
            <person name="Poehlein A."/>
            <person name="Guzman J."/>
            <person name="Daniel R."/>
            <person name="Vilcinskas A."/>
        </authorList>
    </citation>
    <scope>NUCLEOTIDE SEQUENCE</scope>
    <source>
        <strain evidence="1">G314FT</strain>
    </source>
</reference>
<organism evidence="1 2">
    <name type="scientific">Vagococcus luciliae</name>
    <dbReference type="NCBI Taxonomy" id="2920380"/>
    <lineage>
        <taxon>Bacteria</taxon>
        <taxon>Bacillati</taxon>
        <taxon>Bacillota</taxon>
        <taxon>Bacilli</taxon>
        <taxon>Lactobacillales</taxon>
        <taxon>Enterococcaceae</taxon>
        <taxon>Vagococcus</taxon>
    </lineage>
</organism>
<proteinExistence type="predicted"/>
<dbReference type="EMBL" id="CP102451">
    <property type="protein sequence ID" value="UUV98223.1"/>
    <property type="molecule type" value="Genomic_DNA"/>
</dbReference>
<sequence length="36" mass="4103">MQTQAIAQKRRETPMGRTGIVVKAFHKIAKIFLYVA</sequence>
<gene>
    <name evidence="1" type="ORF">G314FT_03150</name>
</gene>
<name>A0ABY5NXB0_9ENTE</name>
<evidence type="ECO:0000313" key="1">
    <source>
        <dbReference type="EMBL" id="UUV98223.1"/>
    </source>
</evidence>
<keyword evidence="2" id="KW-1185">Reference proteome</keyword>